<evidence type="ECO:0000259" key="7">
    <source>
        <dbReference type="Pfam" id="PF03151"/>
    </source>
</evidence>
<feature type="transmembrane region" description="Helical" evidence="6">
    <location>
        <begin position="90"/>
        <end position="107"/>
    </location>
</feature>
<keyword evidence="2 6" id="KW-0812">Transmembrane</keyword>
<evidence type="ECO:0000256" key="4">
    <source>
        <dbReference type="ARBA" id="ARBA00023136"/>
    </source>
</evidence>
<name>A0A7S4CFY4_9EUGL</name>
<gene>
    <name evidence="8" type="ORF">EGYM00163_LOCUS7093</name>
</gene>
<dbReference type="EMBL" id="HBJA01022184">
    <property type="protein sequence ID" value="CAE0795974.1"/>
    <property type="molecule type" value="Transcribed_RNA"/>
</dbReference>
<comment type="subcellular location">
    <subcellularLocation>
        <location evidence="1">Membrane</location>
        <topology evidence="1">Multi-pass membrane protein</topology>
    </subcellularLocation>
</comment>
<dbReference type="GO" id="GO:0016020">
    <property type="term" value="C:membrane"/>
    <property type="evidence" value="ECO:0007669"/>
    <property type="project" value="UniProtKB-SubCell"/>
</dbReference>
<dbReference type="InterPro" id="IPR050186">
    <property type="entry name" value="TPT_transporter"/>
</dbReference>
<keyword evidence="4 6" id="KW-0472">Membrane</keyword>
<feature type="transmembrane region" description="Helical" evidence="6">
    <location>
        <begin position="149"/>
        <end position="167"/>
    </location>
</feature>
<protein>
    <recommendedName>
        <fullName evidence="7">Sugar phosphate transporter domain-containing protein</fullName>
    </recommendedName>
</protein>
<dbReference type="AlphaFoldDB" id="A0A7S4CFY4"/>
<evidence type="ECO:0000256" key="5">
    <source>
        <dbReference type="SAM" id="MobiDB-lite"/>
    </source>
</evidence>
<organism evidence="8">
    <name type="scientific">Eutreptiella gymnastica</name>
    <dbReference type="NCBI Taxonomy" id="73025"/>
    <lineage>
        <taxon>Eukaryota</taxon>
        <taxon>Discoba</taxon>
        <taxon>Euglenozoa</taxon>
        <taxon>Euglenida</taxon>
        <taxon>Spirocuta</taxon>
        <taxon>Euglenophyceae</taxon>
        <taxon>Eutreptiales</taxon>
        <taxon>Eutreptiaceae</taxon>
        <taxon>Eutreptiella</taxon>
    </lineage>
</organism>
<evidence type="ECO:0000256" key="6">
    <source>
        <dbReference type="SAM" id="Phobius"/>
    </source>
</evidence>
<evidence type="ECO:0000256" key="1">
    <source>
        <dbReference type="ARBA" id="ARBA00004141"/>
    </source>
</evidence>
<keyword evidence="3 6" id="KW-1133">Transmembrane helix</keyword>
<feature type="domain" description="Sugar phosphate transporter" evidence="7">
    <location>
        <begin position="3"/>
        <end position="255"/>
    </location>
</feature>
<feature type="region of interest" description="Disordered" evidence="5">
    <location>
        <begin position="274"/>
        <end position="294"/>
    </location>
</feature>
<evidence type="ECO:0000256" key="2">
    <source>
        <dbReference type="ARBA" id="ARBA00022692"/>
    </source>
</evidence>
<reference evidence="8" key="1">
    <citation type="submission" date="2021-01" db="EMBL/GenBank/DDBJ databases">
        <authorList>
            <person name="Corre E."/>
            <person name="Pelletier E."/>
            <person name="Niang G."/>
            <person name="Scheremetjew M."/>
            <person name="Finn R."/>
            <person name="Kale V."/>
            <person name="Holt S."/>
            <person name="Cochrane G."/>
            <person name="Meng A."/>
            <person name="Brown T."/>
            <person name="Cohen L."/>
        </authorList>
    </citation>
    <scope>NUCLEOTIDE SEQUENCE</scope>
    <source>
        <strain evidence="8">CCMP1594</strain>
    </source>
</reference>
<feature type="transmembrane region" description="Helical" evidence="6">
    <location>
        <begin position="61"/>
        <end position="83"/>
    </location>
</feature>
<proteinExistence type="predicted"/>
<sequence length="294" mass="32420">MTMMHMSFSFTIAFLVCKVFKLVQLPVITSQQIMQAILPIGACYSVVLVCSNYAYVYLTVAFIQMLKASLPVLVFFVSVAFGVAKFEKSLLWTICIISVGTILVAEGEVDMSLMGLILQAVSLVFESVRLVMIEVLLKSKGISLNPITTLYYVAPITLLCISVPAAIFEFQDWGKMVAMVQGHPGTFLLNCSLAFFLNLAVFLIIGKTSALTMNIAGISKDIIVIALSTVLFAAPLYAKSCFGFLVVIIGVALYNYMKYKITMAEKEAKLWEQEHSHSQDDVELSHESNQKSTQ</sequence>
<feature type="transmembrane region" description="Helical" evidence="6">
    <location>
        <begin position="242"/>
        <end position="259"/>
    </location>
</feature>
<evidence type="ECO:0000256" key="3">
    <source>
        <dbReference type="ARBA" id="ARBA00022989"/>
    </source>
</evidence>
<dbReference type="Pfam" id="PF03151">
    <property type="entry name" value="TPT"/>
    <property type="match status" value="1"/>
</dbReference>
<dbReference type="PANTHER" id="PTHR11132">
    <property type="entry name" value="SOLUTE CARRIER FAMILY 35"/>
    <property type="match status" value="1"/>
</dbReference>
<feature type="transmembrane region" description="Helical" evidence="6">
    <location>
        <begin position="36"/>
        <end position="55"/>
    </location>
</feature>
<feature type="transmembrane region" description="Helical" evidence="6">
    <location>
        <begin position="113"/>
        <end position="137"/>
    </location>
</feature>
<evidence type="ECO:0000313" key="8">
    <source>
        <dbReference type="EMBL" id="CAE0795974.1"/>
    </source>
</evidence>
<feature type="transmembrane region" description="Helical" evidence="6">
    <location>
        <begin position="6"/>
        <end position="24"/>
    </location>
</feature>
<accession>A0A7S4CFY4</accession>
<dbReference type="InterPro" id="IPR004853">
    <property type="entry name" value="Sugar_P_trans_dom"/>
</dbReference>
<feature type="transmembrane region" description="Helical" evidence="6">
    <location>
        <begin position="187"/>
        <end position="206"/>
    </location>
</feature>